<proteinExistence type="predicted"/>
<sequence length="103" mass="11864">MAAAGQRLQIKARQSTTRNVTWDESLINWFGKPSLLRCESTNRTAAQWIANIDHPKQPTFIVTKDSTAPLVRDRSERPPRKLVQHGEPKTELSDPKRERYDKP</sequence>
<accession>A0A0J6F4K9</accession>
<protein>
    <submittedName>
        <fullName evidence="2">Uncharacterized protein</fullName>
    </submittedName>
</protein>
<dbReference type="EMBL" id="DS268109">
    <property type="protein sequence ID" value="KMM64200.1"/>
    <property type="molecule type" value="Genomic_DNA"/>
</dbReference>
<reference evidence="3" key="2">
    <citation type="journal article" date="2009" name="Genome Res.">
        <title>Comparative genomic analyses of the human fungal pathogens Coccidioides and their relatives.</title>
        <authorList>
            <person name="Sharpton T.J."/>
            <person name="Stajich J.E."/>
            <person name="Rounsley S.D."/>
            <person name="Gardner M.J."/>
            <person name="Wortman J.R."/>
            <person name="Jordar V.S."/>
            <person name="Maiti R."/>
            <person name="Kodira C.D."/>
            <person name="Neafsey D.E."/>
            <person name="Zeng Q."/>
            <person name="Hung C.-Y."/>
            <person name="McMahan C."/>
            <person name="Muszewska A."/>
            <person name="Grynberg M."/>
            <person name="Mandel M.A."/>
            <person name="Kellner E.M."/>
            <person name="Barker B.M."/>
            <person name="Galgiani J.N."/>
            <person name="Orbach M.J."/>
            <person name="Kirkland T.N."/>
            <person name="Cole G.T."/>
            <person name="Henn M.R."/>
            <person name="Birren B.W."/>
            <person name="Taylor J.W."/>
        </authorList>
    </citation>
    <scope>NUCLEOTIDE SEQUENCE [LARGE SCALE GENOMIC DNA]</scope>
    <source>
        <strain evidence="3">RMSCC 3488</strain>
    </source>
</reference>
<dbReference type="VEuPathDB" id="FungiDB:CPAG_00552"/>
<organism evidence="2 3">
    <name type="scientific">Coccidioides posadasii RMSCC 3488</name>
    <dbReference type="NCBI Taxonomy" id="454284"/>
    <lineage>
        <taxon>Eukaryota</taxon>
        <taxon>Fungi</taxon>
        <taxon>Dikarya</taxon>
        <taxon>Ascomycota</taxon>
        <taxon>Pezizomycotina</taxon>
        <taxon>Eurotiomycetes</taxon>
        <taxon>Eurotiomycetidae</taxon>
        <taxon>Onygenales</taxon>
        <taxon>Onygenaceae</taxon>
        <taxon>Coccidioides</taxon>
    </lineage>
</organism>
<reference evidence="2 3" key="1">
    <citation type="submission" date="2007-06" db="EMBL/GenBank/DDBJ databases">
        <title>The Genome Sequence of Coccidioides posadasii RMSCC_3488.</title>
        <authorList>
            <consortium name="Coccidioides Genome Resources Consortium"/>
            <consortium name="The Broad Institute Genome Sequencing Platform"/>
            <person name="Henn M.R."/>
            <person name="Sykes S."/>
            <person name="Young S."/>
            <person name="Jaffe D."/>
            <person name="Berlin A."/>
            <person name="Alvarez P."/>
            <person name="Butler J."/>
            <person name="Gnerre S."/>
            <person name="Grabherr M."/>
            <person name="Mauceli E."/>
            <person name="Brockman W."/>
            <person name="Kodira C."/>
            <person name="Alvarado L."/>
            <person name="Zeng Q."/>
            <person name="Crawford M."/>
            <person name="Antoine C."/>
            <person name="Devon K."/>
            <person name="Galgiani J."/>
            <person name="Orsborn K."/>
            <person name="Lewis M.L."/>
            <person name="Nusbaum C."/>
            <person name="Galagan J."/>
            <person name="Birren B."/>
        </authorList>
    </citation>
    <scope>NUCLEOTIDE SEQUENCE [LARGE SCALE GENOMIC DNA]</scope>
    <source>
        <strain evidence="2 3">RMSCC 3488</strain>
    </source>
</reference>
<feature type="region of interest" description="Disordered" evidence="1">
    <location>
        <begin position="64"/>
        <end position="103"/>
    </location>
</feature>
<dbReference type="Proteomes" id="UP000054567">
    <property type="component" value="Unassembled WGS sequence"/>
</dbReference>
<reference evidence="3" key="3">
    <citation type="journal article" date="2010" name="Genome Res.">
        <title>Population genomic sequencing of Coccidioides fungi reveals recent hybridization and transposon control.</title>
        <authorList>
            <person name="Neafsey D.E."/>
            <person name="Barker B.M."/>
            <person name="Sharpton T.J."/>
            <person name="Stajich J.E."/>
            <person name="Park D.J."/>
            <person name="Whiston E."/>
            <person name="Hung C.-Y."/>
            <person name="McMahan C."/>
            <person name="White J."/>
            <person name="Sykes S."/>
            <person name="Heiman D."/>
            <person name="Young S."/>
            <person name="Zeng Q."/>
            <person name="Abouelleil A."/>
            <person name="Aftuck L."/>
            <person name="Bessette D."/>
            <person name="Brown A."/>
            <person name="FitzGerald M."/>
            <person name="Lui A."/>
            <person name="Macdonald J.P."/>
            <person name="Priest M."/>
            <person name="Orbach M.J."/>
            <person name="Galgiani J.N."/>
            <person name="Kirkland T.N."/>
            <person name="Cole G.T."/>
            <person name="Birren B.W."/>
            <person name="Henn M.R."/>
            <person name="Taylor J.W."/>
            <person name="Rounsley S.D."/>
        </authorList>
    </citation>
    <scope>NUCLEOTIDE SEQUENCE [LARGE SCALE GENOMIC DNA]</scope>
    <source>
        <strain evidence="3">RMSCC 3488</strain>
    </source>
</reference>
<evidence type="ECO:0000313" key="3">
    <source>
        <dbReference type="Proteomes" id="UP000054567"/>
    </source>
</evidence>
<feature type="compositionally biased region" description="Basic and acidic residues" evidence="1">
    <location>
        <begin position="71"/>
        <end position="103"/>
    </location>
</feature>
<evidence type="ECO:0000313" key="2">
    <source>
        <dbReference type="EMBL" id="KMM64200.1"/>
    </source>
</evidence>
<dbReference type="AlphaFoldDB" id="A0A0J6F4K9"/>
<name>A0A0J6F4K9_COCPO</name>
<evidence type="ECO:0000256" key="1">
    <source>
        <dbReference type="SAM" id="MobiDB-lite"/>
    </source>
</evidence>
<gene>
    <name evidence="2" type="ORF">CPAG_00552</name>
</gene>